<keyword evidence="1" id="KW-0472">Membrane</keyword>
<organism evidence="2 3">
    <name type="scientific">Candidatus Caccovicinus merdipullorum</name>
    <dbReference type="NCBI Taxonomy" id="2840724"/>
    <lineage>
        <taxon>Bacteria</taxon>
        <taxon>Bacillati</taxon>
        <taxon>Bacillota</taxon>
        <taxon>Clostridia</taxon>
        <taxon>Eubacteriales</taxon>
        <taxon>Candidatus Caccovicinus</taxon>
    </lineage>
</organism>
<sequence>MWIFSSGVCRQASVSVEAALSLSIFIFAMVCMMFPFRMMERQRQVQAALESVNENLCQYAYLEYMLMNGEELPREDSGWKEELLLGIVNGAAREGAKVLAGEKFSHSGMKELSFDRSAFLEDGETAAFYLDYQMELPFSILGLDALSFSSGSIRRAWIGREGKTRGEEDKAGEGSDQVVYVGKNSTRYHVSRECHYLSNRLQTVSEDSISEYRNQEGGKYYPCAVCGHRAGAGSKVYIMASGSRYHTDAQCSAITSYIRAVKLSEVEHLGACSYCGR</sequence>
<reference evidence="2" key="1">
    <citation type="submission" date="2020-10" db="EMBL/GenBank/DDBJ databases">
        <authorList>
            <person name="Gilroy R."/>
        </authorList>
    </citation>
    <scope>NUCLEOTIDE SEQUENCE</scope>
    <source>
        <strain evidence="2">CHK123-3438</strain>
    </source>
</reference>
<keyword evidence="1" id="KW-0812">Transmembrane</keyword>
<feature type="transmembrane region" description="Helical" evidence="1">
    <location>
        <begin position="12"/>
        <end position="34"/>
    </location>
</feature>
<reference evidence="2" key="2">
    <citation type="journal article" date="2021" name="PeerJ">
        <title>Extensive microbial diversity within the chicken gut microbiome revealed by metagenomics and culture.</title>
        <authorList>
            <person name="Gilroy R."/>
            <person name="Ravi A."/>
            <person name="Getino M."/>
            <person name="Pursley I."/>
            <person name="Horton D.L."/>
            <person name="Alikhan N.F."/>
            <person name="Baker D."/>
            <person name="Gharbi K."/>
            <person name="Hall N."/>
            <person name="Watson M."/>
            <person name="Adriaenssens E.M."/>
            <person name="Foster-Nyarko E."/>
            <person name="Jarju S."/>
            <person name="Secka A."/>
            <person name="Antonio M."/>
            <person name="Oren A."/>
            <person name="Chaudhuri R.R."/>
            <person name="La Ragione R."/>
            <person name="Hildebrand F."/>
            <person name="Pallen M.J."/>
        </authorList>
    </citation>
    <scope>NUCLEOTIDE SEQUENCE</scope>
    <source>
        <strain evidence="2">CHK123-3438</strain>
    </source>
</reference>
<accession>A0A9D1GL65</accession>
<protein>
    <submittedName>
        <fullName evidence="2">Uncharacterized protein</fullName>
    </submittedName>
</protein>
<evidence type="ECO:0000313" key="3">
    <source>
        <dbReference type="Proteomes" id="UP000886860"/>
    </source>
</evidence>
<evidence type="ECO:0000256" key="1">
    <source>
        <dbReference type="SAM" id="Phobius"/>
    </source>
</evidence>
<gene>
    <name evidence="2" type="ORF">IAB60_14030</name>
</gene>
<keyword evidence="1" id="KW-1133">Transmembrane helix</keyword>
<dbReference type="EMBL" id="DVKS01000231">
    <property type="protein sequence ID" value="HIT43190.1"/>
    <property type="molecule type" value="Genomic_DNA"/>
</dbReference>
<comment type="caution">
    <text evidence="2">The sequence shown here is derived from an EMBL/GenBank/DDBJ whole genome shotgun (WGS) entry which is preliminary data.</text>
</comment>
<name>A0A9D1GL65_9FIRM</name>
<proteinExistence type="predicted"/>
<dbReference type="Proteomes" id="UP000886860">
    <property type="component" value="Unassembled WGS sequence"/>
</dbReference>
<evidence type="ECO:0000313" key="2">
    <source>
        <dbReference type="EMBL" id="HIT43190.1"/>
    </source>
</evidence>
<dbReference type="AlphaFoldDB" id="A0A9D1GL65"/>